<evidence type="ECO:0000256" key="1">
    <source>
        <dbReference type="SAM" id="MobiDB-lite"/>
    </source>
</evidence>
<dbReference type="AlphaFoldDB" id="A0A6B3LIK8"/>
<sequence>MRMVEFENDGSHVTTEAFEQNPEKYLGLICCLDCKKKAWYTKSYMYRDTVRVACFNAHHIEGCEKATSILVAEDMENEENDSDSAAINADILVNLDRTKHDSLEVSTPADKHEGEDHNWKPSPQPQASGKKSADFPDSRSLRQILSYLVKNPNYGSDKRIRIVADNGREILNGMLHEYLTEVPNIPEDSFQQERLFWGEINNYKEKPDGTLWLNYGSFREPSILLDKELKESVMRAYRLKSLERFKGSHFIMVGWAGTSKAGKPVLKTAQPKYINFINYRERPTKEIEENGVQ</sequence>
<reference evidence="2" key="1">
    <citation type="submission" date="2020-02" db="EMBL/GenBank/DDBJ databases">
        <title>Genome Announcements.</title>
        <authorList>
            <person name="Abdulabbas H.T."/>
            <person name="Bunyan I.A."/>
            <person name="Abdul-Lateef L.A."/>
        </authorList>
    </citation>
    <scope>NUCLEOTIDE SEQUENCE</scope>
    <source>
        <strain evidence="2">NAG1</strain>
    </source>
</reference>
<organism evidence="2">
    <name type="scientific">Vibrio cholerae</name>
    <dbReference type="NCBI Taxonomy" id="666"/>
    <lineage>
        <taxon>Bacteria</taxon>
        <taxon>Pseudomonadati</taxon>
        <taxon>Pseudomonadota</taxon>
        <taxon>Gammaproteobacteria</taxon>
        <taxon>Vibrionales</taxon>
        <taxon>Vibrionaceae</taxon>
        <taxon>Vibrio</taxon>
    </lineage>
</organism>
<dbReference type="EMBL" id="JAAGVX010000003">
    <property type="protein sequence ID" value="NEM93421.1"/>
    <property type="molecule type" value="Genomic_DNA"/>
</dbReference>
<feature type="compositionally biased region" description="Basic and acidic residues" evidence="1">
    <location>
        <begin position="107"/>
        <end position="119"/>
    </location>
</feature>
<proteinExistence type="predicted"/>
<dbReference type="RefSeq" id="WP_088127484.1">
    <property type="nucleotide sequence ID" value="NZ_CP036500.1"/>
</dbReference>
<gene>
    <name evidence="2" type="ORF">G3T61_04360</name>
</gene>
<comment type="caution">
    <text evidence="2">The sequence shown here is derived from an EMBL/GenBank/DDBJ whole genome shotgun (WGS) entry which is preliminary data.</text>
</comment>
<accession>A0A6B3LIK8</accession>
<protein>
    <submittedName>
        <fullName evidence="2">Uncharacterized protein</fullName>
    </submittedName>
</protein>
<feature type="region of interest" description="Disordered" evidence="1">
    <location>
        <begin position="107"/>
        <end position="136"/>
    </location>
</feature>
<evidence type="ECO:0000313" key="2">
    <source>
        <dbReference type="EMBL" id="NEM93421.1"/>
    </source>
</evidence>
<name>A0A6B3LIK8_VIBCL</name>